<accession>A0ABP9FTX5</accession>
<organism evidence="1 2">
    <name type="scientific">Nesterenkonia rhizosphaerae</name>
    <dbReference type="NCBI Taxonomy" id="1348272"/>
    <lineage>
        <taxon>Bacteria</taxon>
        <taxon>Bacillati</taxon>
        <taxon>Actinomycetota</taxon>
        <taxon>Actinomycetes</taxon>
        <taxon>Micrococcales</taxon>
        <taxon>Micrococcaceae</taxon>
        <taxon>Nesterenkonia</taxon>
    </lineage>
</organism>
<dbReference type="EMBL" id="BAABLW010000005">
    <property type="protein sequence ID" value="GAA4917072.1"/>
    <property type="molecule type" value="Genomic_DNA"/>
</dbReference>
<evidence type="ECO:0000313" key="2">
    <source>
        <dbReference type="Proteomes" id="UP001500368"/>
    </source>
</evidence>
<reference evidence="2" key="1">
    <citation type="journal article" date="2019" name="Int. J. Syst. Evol. Microbiol.">
        <title>The Global Catalogue of Microorganisms (GCM) 10K type strain sequencing project: providing services to taxonomists for standard genome sequencing and annotation.</title>
        <authorList>
            <consortium name="The Broad Institute Genomics Platform"/>
            <consortium name="The Broad Institute Genome Sequencing Center for Infectious Disease"/>
            <person name="Wu L."/>
            <person name="Ma J."/>
        </authorList>
    </citation>
    <scope>NUCLEOTIDE SEQUENCE [LARGE SCALE GENOMIC DNA]</scope>
    <source>
        <strain evidence="2">JCM 19129</strain>
    </source>
</reference>
<comment type="caution">
    <text evidence="1">The sequence shown here is derived from an EMBL/GenBank/DDBJ whole genome shotgun (WGS) entry which is preliminary data.</text>
</comment>
<proteinExistence type="predicted"/>
<evidence type="ECO:0000313" key="1">
    <source>
        <dbReference type="EMBL" id="GAA4917072.1"/>
    </source>
</evidence>
<dbReference type="Proteomes" id="UP001500368">
    <property type="component" value="Unassembled WGS sequence"/>
</dbReference>
<gene>
    <name evidence="1" type="ORF">GCM10025790_10700</name>
</gene>
<keyword evidence="2" id="KW-1185">Reference proteome</keyword>
<name>A0ABP9FTX5_9MICC</name>
<sequence length="59" mass="6135">MTVIPSLISRPTSSNEIACITKISSGIPNGTINPAVSRMTIFASAWISFSQAAAPGLRT</sequence>
<protein>
    <submittedName>
        <fullName evidence="1">Uncharacterized protein</fullName>
    </submittedName>
</protein>